<dbReference type="Pfam" id="PF01040">
    <property type="entry name" value="UbiA"/>
    <property type="match status" value="1"/>
</dbReference>
<keyword evidence="5 6" id="KW-0472">Membrane</keyword>
<reference evidence="7 8" key="1">
    <citation type="submission" date="2020-02" db="EMBL/GenBank/DDBJ databases">
        <title>Draft genome sequence of Limisphaera ngatamarikiensis NGM72.4T, a thermophilic Verrucomicrobia grouped in subdivision 3.</title>
        <authorList>
            <person name="Carere C.R."/>
            <person name="Steen J."/>
            <person name="Hugenholtz P."/>
            <person name="Stott M.B."/>
        </authorList>
    </citation>
    <scope>NUCLEOTIDE SEQUENCE [LARGE SCALE GENOMIC DNA]</scope>
    <source>
        <strain evidence="7 8">NGM72.4</strain>
    </source>
</reference>
<keyword evidence="4 6" id="KW-1133">Transmembrane helix</keyword>
<name>A0A6M1RK28_9BACT</name>
<keyword evidence="8" id="KW-1185">Reference proteome</keyword>
<organism evidence="7 8">
    <name type="scientific">Limisphaera ngatamarikiensis</name>
    <dbReference type="NCBI Taxonomy" id="1324935"/>
    <lineage>
        <taxon>Bacteria</taxon>
        <taxon>Pseudomonadati</taxon>
        <taxon>Verrucomicrobiota</taxon>
        <taxon>Verrucomicrobiia</taxon>
        <taxon>Limisphaerales</taxon>
        <taxon>Limisphaeraceae</taxon>
        <taxon>Limisphaera</taxon>
    </lineage>
</organism>
<dbReference type="AlphaFoldDB" id="A0A6M1RK28"/>
<keyword evidence="7" id="KW-0808">Transferase</keyword>
<feature type="transmembrane region" description="Helical" evidence="6">
    <location>
        <begin position="300"/>
        <end position="319"/>
    </location>
</feature>
<comment type="subcellular location">
    <subcellularLocation>
        <location evidence="1">Membrane</location>
        <topology evidence="1">Multi-pass membrane protein</topology>
    </subcellularLocation>
</comment>
<evidence type="ECO:0000256" key="4">
    <source>
        <dbReference type="ARBA" id="ARBA00022989"/>
    </source>
</evidence>
<evidence type="ECO:0000256" key="3">
    <source>
        <dbReference type="ARBA" id="ARBA00022692"/>
    </source>
</evidence>
<dbReference type="InterPro" id="IPR023214">
    <property type="entry name" value="HAD_sf"/>
</dbReference>
<evidence type="ECO:0000256" key="2">
    <source>
        <dbReference type="ARBA" id="ARBA00022475"/>
    </source>
</evidence>
<gene>
    <name evidence="7" type="primary">ubiA</name>
    <name evidence="7" type="ORF">G4L39_00770</name>
</gene>
<evidence type="ECO:0000256" key="6">
    <source>
        <dbReference type="SAM" id="Phobius"/>
    </source>
</evidence>
<evidence type="ECO:0000313" key="7">
    <source>
        <dbReference type="EMBL" id="NGO37939.1"/>
    </source>
</evidence>
<dbReference type="Gene3D" id="1.10.357.140">
    <property type="entry name" value="UbiA prenyltransferase"/>
    <property type="match status" value="1"/>
</dbReference>
<evidence type="ECO:0000256" key="1">
    <source>
        <dbReference type="ARBA" id="ARBA00004141"/>
    </source>
</evidence>
<dbReference type="RefSeq" id="WP_165105191.1">
    <property type="nucleotide sequence ID" value="NZ_JAAKYA010000006.1"/>
</dbReference>
<proteinExistence type="predicted"/>
<dbReference type="GO" id="GO:0016765">
    <property type="term" value="F:transferase activity, transferring alkyl or aryl (other than methyl) groups"/>
    <property type="evidence" value="ECO:0007669"/>
    <property type="project" value="InterPro"/>
</dbReference>
<evidence type="ECO:0000256" key="5">
    <source>
        <dbReference type="ARBA" id="ARBA00023136"/>
    </source>
</evidence>
<dbReference type="Proteomes" id="UP000477311">
    <property type="component" value="Unassembled WGS sequence"/>
</dbReference>
<protein>
    <submittedName>
        <fullName evidence="7">UbiA family prenyltransferase</fullName>
    </submittedName>
</protein>
<dbReference type="GO" id="GO:0016020">
    <property type="term" value="C:membrane"/>
    <property type="evidence" value="ECO:0007669"/>
    <property type="project" value="UniProtKB-SubCell"/>
</dbReference>
<dbReference type="EMBL" id="JAAKYA010000006">
    <property type="protein sequence ID" value="NGO37939.1"/>
    <property type="molecule type" value="Genomic_DNA"/>
</dbReference>
<keyword evidence="3 6" id="KW-0812">Transmembrane</keyword>
<feature type="transmembrane region" description="Helical" evidence="6">
    <location>
        <begin position="232"/>
        <end position="250"/>
    </location>
</feature>
<evidence type="ECO:0000313" key="8">
    <source>
        <dbReference type="Proteomes" id="UP000477311"/>
    </source>
</evidence>
<dbReference type="Gene3D" id="3.40.50.1000">
    <property type="entry name" value="HAD superfamily/HAD-like"/>
    <property type="match status" value="1"/>
</dbReference>
<sequence length="379" mass="41386">MTEAPSAPAPGHADPVPLCVDLDGTLIRSDLLWEGLARFWRQHPANLIRSLDWWLQGRARLKAEIARRTTVPPASLPWVESFLTHLRQQHRAGRNLYLVTASDRNAAQPVAEHLGLFCETLASDGETNLRSRTKAGALVARFGERGFDYAGNSVADLAVWRHARHALVVNAPDWLVRRAARFAPVTATFDCPARRLAPLFRALRPWAWVRNLLVLVPLGFHPNPGPVLAQPGPLLALLAFTLCAAAAYLWDDLMDLETDRSLPISRKRPVAAGLVPLSWAASGAFAGLLAGLIVAATVNAWVFLACTAYVLLAMAKPWVGLDCHRYRLFTGFVSSLLRPLAGHAAGAIPLDPLALAAEAGLCLAWSIGSNLYRRFQTEH</sequence>
<keyword evidence="2" id="KW-1003">Cell membrane</keyword>
<dbReference type="InterPro" id="IPR044878">
    <property type="entry name" value="UbiA_sf"/>
</dbReference>
<dbReference type="InterPro" id="IPR000537">
    <property type="entry name" value="UbiA_prenyltransferase"/>
</dbReference>
<dbReference type="SUPFAM" id="SSF56784">
    <property type="entry name" value="HAD-like"/>
    <property type="match status" value="1"/>
</dbReference>
<comment type="caution">
    <text evidence="7">The sequence shown here is derived from an EMBL/GenBank/DDBJ whole genome shotgun (WGS) entry which is preliminary data.</text>
</comment>
<dbReference type="InterPro" id="IPR036412">
    <property type="entry name" value="HAD-like_sf"/>
</dbReference>
<accession>A0A6M1RK28</accession>
<feature type="transmembrane region" description="Helical" evidence="6">
    <location>
        <begin position="270"/>
        <end position="294"/>
    </location>
</feature>